<dbReference type="PANTHER" id="PTHR42767">
    <property type="entry name" value="ENDO-BETA-1,6-GALACTANASE"/>
    <property type="match status" value="1"/>
</dbReference>
<dbReference type="PANTHER" id="PTHR42767:SF1">
    <property type="entry name" value="ENDO-BETA-1,6-GALACTANASE-LIKE DOMAIN-CONTAINING PROTEIN"/>
    <property type="match status" value="1"/>
</dbReference>
<reference evidence="3" key="1">
    <citation type="submission" date="2022-10" db="EMBL/GenBank/DDBJ databases">
        <authorList>
            <person name="Yu W.X."/>
        </authorList>
    </citation>
    <scope>NUCLEOTIDE SEQUENCE</scope>
    <source>
        <strain evidence="3">D04</strain>
    </source>
</reference>
<dbReference type="Gene3D" id="2.60.40.1180">
    <property type="entry name" value="Golgi alpha-mannosidase II"/>
    <property type="match status" value="1"/>
</dbReference>
<dbReference type="Proteomes" id="UP001207408">
    <property type="component" value="Unassembled WGS sequence"/>
</dbReference>
<sequence length="539" mass="61375">MKKTTILGMITLLLSLLLSCSNNKKSNDSKEGIVEVCANIKERHQLMEGFGASDCWTLQFVGENWPEKKREEIARLLFSKEVDSQGNPKGIGLSQWRFNIGGGTAEQGEKSDIPNPWRRAECFMNADGTYNWDKQMGQQWFLKAAKEMGVEKLLAFNNSAPVYFTNNHKGWSPGGIKYNLQDKYYEGYANFLIKVAAHFKETGLEFDYLSPFNEPQWDWKAPATQEGSPARNEDIAKLIRILAPKIKENGLNAELVIPEAAQLQFLSETGRYPERDNQLEAFFNDTSALYLGNLPEVRKSAMGHSYFTTNNNDTLIQVRQRLKEHIQSMGNGLDFWQSEYCILEDHKDIGGGNHRDLGMATALYVARVIHADLAIADAAVWSWWTSVSPVDYKDGLVYIDRGQSGIQSKEDEQLLQEDGFVRDSKLLWVMGNYSRFVRPGMVRIEAWLSDKQPLEKQMDNLMVTAYEDSKKGEYVFVVVNYSMEDKKLSFESFCEENDLDDDEVTVYVTSEDKNLTKSTVPVDNIVVGKRSVQTFVLYK</sequence>
<dbReference type="PROSITE" id="PS51257">
    <property type="entry name" value="PROKAR_LIPOPROTEIN"/>
    <property type="match status" value="1"/>
</dbReference>
<accession>A0AAE3MEL8</accession>
<dbReference type="RefSeq" id="WP_301199007.1">
    <property type="nucleotide sequence ID" value="NZ_JAPDPI010000014.1"/>
</dbReference>
<dbReference type="InterPro" id="IPR013780">
    <property type="entry name" value="Glyco_hydro_b"/>
</dbReference>
<name>A0AAE3MEL8_9BACT</name>
<keyword evidence="1" id="KW-0732">Signal</keyword>
<dbReference type="SUPFAM" id="SSF51445">
    <property type="entry name" value="(Trans)glycosidases"/>
    <property type="match status" value="1"/>
</dbReference>
<keyword evidence="3" id="KW-0378">Hydrolase</keyword>
<gene>
    <name evidence="3" type="ORF">OM074_08345</name>
</gene>
<dbReference type="EMBL" id="JAPDPI010000014">
    <property type="protein sequence ID" value="MCW3805637.1"/>
    <property type="molecule type" value="Genomic_DNA"/>
</dbReference>
<evidence type="ECO:0000259" key="2">
    <source>
        <dbReference type="Pfam" id="PF14587"/>
    </source>
</evidence>
<feature type="chain" id="PRO_5042036695" evidence="1">
    <location>
        <begin position="25"/>
        <end position="539"/>
    </location>
</feature>
<keyword evidence="4" id="KW-1185">Reference proteome</keyword>
<evidence type="ECO:0000313" key="3">
    <source>
        <dbReference type="EMBL" id="MCW3805637.1"/>
    </source>
</evidence>
<organism evidence="3 4">
    <name type="scientific">Plebeiibacterium marinum</name>
    <dbReference type="NCBI Taxonomy" id="2992111"/>
    <lineage>
        <taxon>Bacteria</taxon>
        <taxon>Pseudomonadati</taxon>
        <taxon>Bacteroidota</taxon>
        <taxon>Bacteroidia</taxon>
        <taxon>Marinilabiliales</taxon>
        <taxon>Marinilabiliaceae</taxon>
        <taxon>Plebeiibacterium</taxon>
    </lineage>
</organism>
<dbReference type="InterPro" id="IPR039514">
    <property type="entry name" value="6GAL-like"/>
</dbReference>
<protein>
    <submittedName>
        <fullName evidence="3">Glycosyl hydrolase</fullName>
    </submittedName>
</protein>
<dbReference type="Gene3D" id="3.20.20.80">
    <property type="entry name" value="Glycosidases"/>
    <property type="match status" value="1"/>
</dbReference>
<proteinExistence type="predicted"/>
<dbReference type="GO" id="GO:0004553">
    <property type="term" value="F:hydrolase activity, hydrolyzing O-glycosyl compounds"/>
    <property type="evidence" value="ECO:0007669"/>
    <property type="project" value="InterPro"/>
</dbReference>
<dbReference type="AlphaFoldDB" id="A0AAE3MEL8"/>
<dbReference type="InterPro" id="IPR039743">
    <property type="entry name" value="6GAL/EXGAL"/>
</dbReference>
<dbReference type="Pfam" id="PF14587">
    <property type="entry name" value="Glyco_hydr_30_2"/>
    <property type="match status" value="1"/>
</dbReference>
<feature type="domain" description="Endo-beta-1,6-galactanase-like" evidence="2">
    <location>
        <begin position="36"/>
        <end position="398"/>
    </location>
</feature>
<evidence type="ECO:0000313" key="4">
    <source>
        <dbReference type="Proteomes" id="UP001207408"/>
    </source>
</evidence>
<dbReference type="InterPro" id="IPR017853">
    <property type="entry name" value="GH"/>
</dbReference>
<comment type="caution">
    <text evidence="3">The sequence shown here is derived from an EMBL/GenBank/DDBJ whole genome shotgun (WGS) entry which is preliminary data.</text>
</comment>
<evidence type="ECO:0000256" key="1">
    <source>
        <dbReference type="SAM" id="SignalP"/>
    </source>
</evidence>
<feature type="signal peptide" evidence="1">
    <location>
        <begin position="1"/>
        <end position="24"/>
    </location>
</feature>